<feature type="domain" description="TonB-dependent receptor plug" evidence="17">
    <location>
        <begin position="222"/>
        <end position="319"/>
    </location>
</feature>
<evidence type="ECO:0000256" key="12">
    <source>
        <dbReference type="ARBA" id="ARBA00023237"/>
    </source>
</evidence>
<evidence type="ECO:0000256" key="4">
    <source>
        <dbReference type="ARBA" id="ARBA00022452"/>
    </source>
</evidence>
<dbReference type="NCBIfam" id="TIGR01783">
    <property type="entry name" value="TonB-siderophor"/>
    <property type="match status" value="1"/>
</dbReference>
<dbReference type="Pfam" id="PF07715">
    <property type="entry name" value="Plug"/>
    <property type="match status" value="1"/>
</dbReference>
<evidence type="ECO:0000313" key="20">
    <source>
        <dbReference type="Proteomes" id="UP000191901"/>
    </source>
</evidence>
<proteinExistence type="inferred from homology"/>
<keyword evidence="7 15" id="KW-0732">Signal</keyword>
<dbReference type="EMBL" id="CP021983">
    <property type="protein sequence ID" value="ASC71749.1"/>
    <property type="molecule type" value="Genomic_DNA"/>
</dbReference>
<evidence type="ECO:0000256" key="8">
    <source>
        <dbReference type="ARBA" id="ARBA00023004"/>
    </source>
</evidence>
<gene>
    <name evidence="19" type="ORF">XM38_027030</name>
</gene>
<keyword evidence="5" id="KW-0410">Iron transport</keyword>
<keyword evidence="9" id="KW-0406">Ion transport</keyword>
<dbReference type="PANTHER" id="PTHR32552:SF68">
    <property type="entry name" value="FERRICHROME OUTER MEMBRANE TRANSPORTER_PHAGE RECEPTOR"/>
    <property type="match status" value="1"/>
</dbReference>
<feature type="domain" description="TonB-dependent receptor-like beta-barrel" evidence="16">
    <location>
        <begin position="392"/>
        <end position="829"/>
    </location>
</feature>
<feature type="signal peptide" evidence="15">
    <location>
        <begin position="1"/>
        <end position="24"/>
    </location>
</feature>
<evidence type="ECO:0000259" key="16">
    <source>
        <dbReference type="Pfam" id="PF00593"/>
    </source>
</evidence>
<keyword evidence="8" id="KW-0408">Iron</keyword>
<dbReference type="GO" id="GO:0015344">
    <property type="term" value="F:siderophore uptake transmembrane transporter activity"/>
    <property type="evidence" value="ECO:0007669"/>
    <property type="project" value="TreeGrafter"/>
</dbReference>
<keyword evidence="4 13" id="KW-1134">Transmembrane beta strand</keyword>
<dbReference type="Proteomes" id="UP000191901">
    <property type="component" value="Chromosome"/>
</dbReference>
<dbReference type="KEGG" id="hhg:XM38_027030"/>
<sequence length="861" mass="94422">MRQLQRLFWLTGVFSVVLASAAQADSLEPSTVAETEVVPVEDLDRSEEPQPATTVAAWMSQIEAQERSPAPSADIAQALTQITDVQITETENGLQLMLAATGSIAEPETSVVGNALIAEIPNAALALAEGDEFQAANPVEGIALVSVTGLPDNRVRVSITGTDAPPETQVGTEAGNLVLSVVPGIARVGDADDAIQIVVTGEPDERYNAPTATTATRTDTPLRDIPQSIQVVPRAVIEDQQATDLQEIVRNVSGVVESDTFSGTFDSFNIRGFQQRTFLRNGFRDGEVTRLRETANVERVEVLKGPASILFGRLEPGGVINLVPERPTAEPFFALEPRVGSFGFIEPSIDASGPLNADRTVRYRLNALYERQEGFRDFNRDIERFFVSPVVTWDIGDRTNLTLEFSYTDDERPFDQGLVSIGEGIADIPFDRIVNELDDFNESTQLIASYELEHEFNDNLELRNRFQFLRGDRLNIENQPFSISDAGELQRFVFSNDAIETSYGLQTNLVGDFQTGTVGHEVLFGFDLNREVEDRQGRSTDDSFGVTTINIFDPVYDDGTPSRDELNFTAVDINNRTDSLGIYLQDLIAFTDNLKLLIGGRFDLVSQNNENRLSDTTETQDDTAFSPRIGLVYQPIEPLSLYASFSRSFVPNGGDGQGGILPPERGTQYEVGLRGELLEGRLSANLAAFNITKSNIAVGVPGPPAGLQRAIGEQRSRGIELDIAGEISDGWRIIASYAHTHTEITEDNGSDQEGNELQGVPRNAASLWTTYEFQQGDLQGLGLGAGVFFVGDREGNLDNNFELPSYARVDARISYQRDNWEAALNFKNLFDIDYVESPGFGRFSLDPGIPFTVIGTFSVEF</sequence>
<evidence type="ECO:0000313" key="19">
    <source>
        <dbReference type="EMBL" id="ASC71749.1"/>
    </source>
</evidence>
<evidence type="ECO:0000256" key="14">
    <source>
        <dbReference type="RuleBase" id="RU003357"/>
    </source>
</evidence>
<dbReference type="FunFam" id="2.170.130.10:FF:000001">
    <property type="entry name" value="Catecholate siderophore TonB-dependent receptor"/>
    <property type="match status" value="1"/>
</dbReference>
<evidence type="ECO:0000256" key="11">
    <source>
        <dbReference type="ARBA" id="ARBA00023136"/>
    </source>
</evidence>
<comment type="similarity">
    <text evidence="2 13 14">Belongs to the TonB-dependent receptor family.</text>
</comment>
<evidence type="ECO:0000256" key="7">
    <source>
        <dbReference type="ARBA" id="ARBA00022729"/>
    </source>
</evidence>
<accession>A0A1Z3HN80</accession>
<dbReference type="Pfam" id="PF00593">
    <property type="entry name" value="TonB_dep_Rec_b-barrel"/>
    <property type="match status" value="1"/>
</dbReference>
<evidence type="ECO:0000256" key="6">
    <source>
        <dbReference type="ARBA" id="ARBA00022692"/>
    </source>
</evidence>
<keyword evidence="10 14" id="KW-0798">TonB box</keyword>
<feature type="domain" description="AMIN" evidence="18">
    <location>
        <begin position="84"/>
        <end position="179"/>
    </location>
</feature>
<dbReference type="Gene3D" id="2.170.130.10">
    <property type="entry name" value="TonB-dependent receptor, plug domain"/>
    <property type="match status" value="1"/>
</dbReference>
<protein>
    <submittedName>
        <fullName evidence="19">TonB-dependent siderophore receptor</fullName>
    </submittedName>
</protein>
<feature type="chain" id="PRO_5012193337" evidence="15">
    <location>
        <begin position="25"/>
        <end position="861"/>
    </location>
</feature>
<dbReference type="PROSITE" id="PS52016">
    <property type="entry name" value="TONB_DEPENDENT_REC_3"/>
    <property type="match status" value="1"/>
</dbReference>
<dbReference type="SUPFAM" id="SSF56935">
    <property type="entry name" value="Porins"/>
    <property type="match status" value="1"/>
</dbReference>
<dbReference type="InterPro" id="IPR010105">
    <property type="entry name" value="TonB_sidphr_rcpt"/>
</dbReference>
<dbReference type="InterPro" id="IPR036942">
    <property type="entry name" value="Beta-barrel_TonB_sf"/>
</dbReference>
<evidence type="ECO:0000259" key="17">
    <source>
        <dbReference type="Pfam" id="PF07715"/>
    </source>
</evidence>
<dbReference type="PANTHER" id="PTHR32552">
    <property type="entry name" value="FERRICHROME IRON RECEPTOR-RELATED"/>
    <property type="match status" value="1"/>
</dbReference>
<dbReference type="InterPro" id="IPR000531">
    <property type="entry name" value="Beta-barrel_TonB"/>
</dbReference>
<evidence type="ECO:0000256" key="5">
    <source>
        <dbReference type="ARBA" id="ARBA00022496"/>
    </source>
</evidence>
<keyword evidence="3 13" id="KW-0813">Transport</keyword>
<keyword evidence="11 13" id="KW-0472">Membrane</keyword>
<dbReference type="InterPro" id="IPR039426">
    <property type="entry name" value="TonB-dep_rcpt-like"/>
</dbReference>
<evidence type="ECO:0000256" key="3">
    <source>
        <dbReference type="ARBA" id="ARBA00022448"/>
    </source>
</evidence>
<dbReference type="FunFam" id="2.40.170.20:FF:000005">
    <property type="entry name" value="TonB-dependent siderophore receptor"/>
    <property type="match status" value="1"/>
</dbReference>
<dbReference type="CDD" id="cd01347">
    <property type="entry name" value="ligand_gated_channel"/>
    <property type="match status" value="1"/>
</dbReference>
<dbReference type="AlphaFoldDB" id="A0A1Z3HN80"/>
<evidence type="ECO:0000256" key="9">
    <source>
        <dbReference type="ARBA" id="ARBA00023065"/>
    </source>
</evidence>
<dbReference type="GO" id="GO:0038023">
    <property type="term" value="F:signaling receptor activity"/>
    <property type="evidence" value="ECO:0007669"/>
    <property type="project" value="InterPro"/>
</dbReference>
<dbReference type="InterPro" id="IPR021731">
    <property type="entry name" value="AMIN_dom"/>
</dbReference>
<evidence type="ECO:0000259" key="18">
    <source>
        <dbReference type="Pfam" id="PF11741"/>
    </source>
</evidence>
<evidence type="ECO:0000256" key="10">
    <source>
        <dbReference type="ARBA" id="ARBA00023077"/>
    </source>
</evidence>
<keyword evidence="19" id="KW-0675">Receptor</keyword>
<dbReference type="InterPro" id="IPR037066">
    <property type="entry name" value="Plug_dom_sf"/>
</dbReference>
<keyword evidence="6 13" id="KW-0812">Transmembrane</keyword>
<evidence type="ECO:0000256" key="2">
    <source>
        <dbReference type="ARBA" id="ARBA00009810"/>
    </source>
</evidence>
<name>A0A1Z3HN80_9CYAN</name>
<keyword evidence="20" id="KW-1185">Reference proteome</keyword>
<keyword evidence="12 13" id="KW-0998">Cell outer membrane</keyword>
<dbReference type="InterPro" id="IPR012910">
    <property type="entry name" value="Plug_dom"/>
</dbReference>
<reference evidence="19 20" key="1">
    <citation type="journal article" date="2016" name="Biochim. Biophys. Acta">
        <title>Characterization of red-shifted phycobilisomes isolated from the chlorophyll f-containing cyanobacterium Halomicronema hongdechloris.</title>
        <authorList>
            <person name="Li Y."/>
            <person name="Lin Y."/>
            <person name="Garvey C.J."/>
            <person name="Birch D."/>
            <person name="Corkery R.W."/>
            <person name="Loughlin P.C."/>
            <person name="Scheer H."/>
            <person name="Willows R.D."/>
            <person name="Chen M."/>
        </authorList>
    </citation>
    <scope>NUCLEOTIDE SEQUENCE [LARGE SCALE GENOMIC DNA]</scope>
    <source>
        <strain evidence="19 20">C2206</strain>
    </source>
</reference>
<evidence type="ECO:0000256" key="1">
    <source>
        <dbReference type="ARBA" id="ARBA00004571"/>
    </source>
</evidence>
<dbReference type="GO" id="GO:0015891">
    <property type="term" value="P:siderophore transport"/>
    <property type="evidence" value="ECO:0007669"/>
    <property type="project" value="InterPro"/>
</dbReference>
<evidence type="ECO:0000256" key="15">
    <source>
        <dbReference type="SAM" id="SignalP"/>
    </source>
</evidence>
<dbReference type="Gene3D" id="2.40.170.20">
    <property type="entry name" value="TonB-dependent receptor, beta-barrel domain"/>
    <property type="match status" value="1"/>
</dbReference>
<dbReference type="GO" id="GO:0009279">
    <property type="term" value="C:cell outer membrane"/>
    <property type="evidence" value="ECO:0007669"/>
    <property type="project" value="UniProtKB-SubCell"/>
</dbReference>
<organism evidence="19 20">
    <name type="scientific">Halomicronema hongdechloris C2206</name>
    <dbReference type="NCBI Taxonomy" id="1641165"/>
    <lineage>
        <taxon>Bacteria</taxon>
        <taxon>Bacillati</taxon>
        <taxon>Cyanobacteriota</taxon>
        <taxon>Cyanophyceae</taxon>
        <taxon>Nodosilineales</taxon>
        <taxon>Nodosilineaceae</taxon>
        <taxon>Halomicronema</taxon>
    </lineage>
</organism>
<comment type="subcellular location">
    <subcellularLocation>
        <location evidence="1 13">Cell outer membrane</location>
        <topology evidence="1 13">Multi-pass membrane protein</topology>
    </subcellularLocation>
</comment>
<dbReference type="Pfam" id="PF11741">
    <property type="entry name" value="AMIN"/>
    <property type="match status" value="1"/>
</dbReference>
<evidence type="ECO:0000256" key="13">
    <source>
        <dbReference type="PROSITE-ProRule" id="PRU01360"/>
    </source>
</evidence>